<dbReference type="EMBL" id="CM035414">
    <property type="protein sequence ID" value="KAH7429529.1"/>
    <property type="molecule type" value="Genomic_DNA"/>
</dbReference>
<proteinExistence type="predicted"/>
<protein>
    <submittedName>
        <fullName evidence="2">Uncharacterized protein</fullName>
    </submittedName>
</protein>
<feature type="transmembrane region" description="Helical" evidence="1">
    <location>
        <begin position="238"/>
        <end position="259"/>
    </location>
</feature>
<dbReference type="AlphaFoldDB" id="A0A8T2UAJ3"/>
<dbReference type="OrthoDB" id="1916325at2759"/>
<organism evidence="2 3">
    <name type="scientific">Ceratopteris richardii</name>
    <name type="common">Triangle waterfern</name>
    <dbReference type="NCBI Taxonomy" id="49495"/>
    <lineage>
        <taxon>Eukaryota</taxon>
        <taxon>Viridiplantae</taxon>
        <taxon>Streptophyta</taxon>
        <taxon>Embryophyta</taxon>
        <taxon>Tracheophyta</taxon>
        <taxon>Polypodiopsida</taxon>
        <taxon>Polypodiidae</taxon>
        <taxon>Polypodiales</taxon>
        <taxon>Pteridineae</taxon>
        <taxon>Pteridaceae</taxon>
        <taxon>Parkerioideae</taxon>
        <taxon>Ceratopteris</taxon>
    </lineage>
</organism>
<gene>
    <name evidence="2" type="ORF">KP509_09G054100</name>
</gene>
<keyword evidence="1" id="KW-0472">Membrane</keyword>
<sequence>MPSYLTAPLLRHRLDTDDVARVTLDPETSSSSSTPDTSSQILLGIDESFDADAITRGSNLVLSSSFSDSDDSRCNSNGYKHFEGDQEGVNLFPSAKPFVWDVCGSVIHNGRKRASRSCPDPDEELEKFNRSLFWLALDQSTFCSRLVSYSVVFLLAIVVPVCYILLVDTEPSSLQIGHPFDLIVHISEAALALISFFCLSCNLHKHGLCRFLLLDQIREELKQIQDGYSGKLTGAFNLLWLILLLSCAAELIFQIWWFMSAPVHLPFIQSPIVKRTIMCSAVMISWFYKTAVFLLPCILFRLMCYLQDLRFEDYVKMLESRTGVAHLLKQYIHLRQQLNIVSHRYRMFILLSLVVITASQFIFLLMITATSGSVSLYTAGNMGVCSVVQLIGFTICLHGAARITHKGQRIVSIVSQWHAISTCQNYHNTRKDDVEVKNNPIFWLMEQENGTEEANDLNSALNMCRTDVSTNNDIAAFHMRQAFVWYIQHDQAGISLFGYKLDRSFVYALASVELSLLLFILGLTIGID</sequence>
<keyword evidence="1" id="KW-1133">Transmembrane helix</keyword>
<feature type="transmembrane region" description="Helical" evidence="1">
    <location>
        <begin position="146"/>
        <end position="166"/>
    </location>
</feature>
<accession>A0A8T2UAJ3</accession>
<evidence type="ECO:0000256" key="1">
    <source>
        <dbReference type="SAM" id="Phobius"/>
    </source>
</evidence>
<keyword evidence="3" id="KW-1185">Reference proteome</keyword>
<reference evidence="2" key="1">
    <citation type="submission" date="2021-08" db="EMBL/GenBank/DDBJ databases">
        <title>WGS assembly of Ceratopteris richardii.</title>
        <authorList>
            <person name="Marchant D.B."/>
            <person name="Chen G."/>
            <person name="Jenkins J."/>
            <person name="Shu S."/>
            <person name="Leebens-Mack J."/>
            <person name="Grimwood J."/>
            <person name="Schmutz J."/>
            <person name="Soltis P."/>
            <person name="Soltis D."/>
            <person name="Chen Z.-H."/>
        </authorList>
    </citation>
    <scope>NUCLEOTIDE SEQUENCE</scope>
    <source>
        <strain evidence="2">Whitten #5841</strain>
        <tissue evidence="2">Leaf</tissue>
    </source>
</reference>
<dbReference type="Pfam" id="PF12056">
    <property type="entry name" value="DUF3537"/>
    <property type="match status" value="1"/>
</dbReference>
<feature type="transmembrane region" description="Helical" evidence="1">
    <location>
        <begin position="286"/>
        <end position="306"/>
    </location>
</feature>
<comment type="caution">
    <text evidence="2">The sequence shown here is derived from an EMBL/GenBank/DDBJ whole genome shotgun (WGS) entry which is preliminary data.</text>
</comment>
<keyword evidence="1" id="KW-0812">Transmembrane</keyword>
<feature type="transmembrane region" description="Helical" evidence="1">
    <location>
        <begin position="379"/>
        <end position="400"/>
    </location>
</feature>
<dbReference type="PANTHER" id="PTHR31963">
    <property type="entry name" value="RAS GUANINE NUCLEOTIDE EXCHANGE FACTOR K"/>
    <property type="match status" value="1"/>
</dbReference>
<dbReference type="Proteomes" id="UP000825935">
    <property type="component" value="Chromosome 9"/>
</dbReference>
<dbReference type="OMA" id="NTIFREH"/>
<evidence type="ECO:0000313" key="3">
    <source>
        <dbReference type="Proteomes" id="UP000825935"/>
    </source>
</evidence>
<feature type="transmembrane region" description="Helical" evidence="1">
    <location>
        <begin position="505"/>
        <end position="527"/>
    </location>
</feature>
<dbReference type="PANTHER" id="PTHR31963:SF4">
    <property type="entry name" value="GUSTATORY RECEPTOR"/>
    <property type="match status" value="1"/>
</dbReference>
<evidence type="ECO:0000313" key="2">
    <source>
        <dbReference type="EMBL" id="KAH7429529.1"/>
    </source>
</evidence>
<feature type="transmembrane region" description="Helical" evidence="1">
    <location>
        <begin position="182"/>
        <end position="203"/>
    </location>
</feature>
<feature type="transmembrane region" description="Helical" evidence="1">
    <location>
        <begin position="345"/>
        <end position="367"/>
    </location>
</feature>
<dbReference type="InterPro" id="IPR021924">
    <property type="entry name" value="DUF3537"/>
</dbReference>
<name>A0A8T2UAJ3_CERRI</name>